<dbReference type="Proteomes" id="UP000803844">
    <property type="component" value="Unassembled WGS sequence"/>
</dbReference>
<dbReference type="EMBL" id="MU032346">
    <property type="protein sequence ID" value="KAF3768142.1"/>
    <property type="molecule type" value="Genomic_DNA"/>
</dbReference>
<reference evidence="1" key="1">
    <citation type="journal article" date="2020" name="Phytopathology">
        <title>Genome sequence of the chestnut blight fungus Cryphonectria parasitica EP155: A fundamental resource for an archetypical invasive plant pathogen.</title>
        <authorList>
            <person name="Crouch J.A."/>
            <person name="Dawe A."/>
            <person name="Aerts A."/>
            <person name="Barry K."/>
            <person name="Churchill A.C.L."/>
            <person name="Grimwood J."/>
            <person name="Hillman B."/>
            <person name="Milgroom M.G."/>
            <person name="Pangilinan J."/>
            <person name="Smith M."/>
            <person name="Salamov A."/>
            <person name="Schmutz J."/>
            <person name="Yadav J."/>
            <person name="Grigoriev I.V."/>
            <person name="Nuss D."/>
        </authorList>
    </citation>
    <scope>NUCLEOTIDE SEQUENCE</scope>
    <source>
        <strain evidence="1">EP155</strain>
    </source>
</reference>
<dbReference type="RefSeq" id="XP_040779103.1">
    <property type="nucleotide sequence ID" value="XM_040925326.1"/>
</dbReference>
<name>A0A9P4Y745_CRYP1</name>
<protein>
    <submittedName>
        <fullName evidence="1">Uncharacterized protein</fullName>
    </submittedName>
</protein>
<evidence type="ECO:0000313" key="2">
    <source>
        <dbReference type="Proteomes" id="UP000803844"/>
    </source>
</evidence>
<accession>A0A9P4Y745</accession>
<gene>
    <name evidence="1" type="ORF">M406DRAFT_70236</name>
</gene>
<dbReference type="OrthoDB" id="5207784at2759"/>
<evidence type="ECO:0000313" key="1">
    <source>
        <dbReference type="EMBL" id="KAF3768142.1"/>
    </source>
</evidence>
<comment type="caution">
    <text evidence="1">The sequence shown here is derived from an EMBL/GenBank/DDBJ whole genome shotgun (WGS) entry which is preliminary data.</text>
</comment>
<sequence length="304" mass="33752">MSFNNCDAGSSEPPPSYAACVGNLGDVADFPPEKQHMNEDLLEDSIDLASNAHPPPPFSITPGSLVLAPQTVTIRPPISGARPLYQLSKPLGNNAVAPCLSLFEVPATRQLEENGTLKTVDMSDGIYHIREAEMALRKQERAVVISGQRHDQFSGVQLRKETSMGITGMKNTFDVISDDETNHPRLLYHARFKKGILEWHDGGGELIAIETPSADKTLAEERLDIVVSMDKPHLDLMVALWVARVWQDTEESGLKEDTKEAKKRKTLKREPVKQEGKHYGILHGMKEALKIGHESGFEPDRMHY</sequence>
<dbReference type="GeneID" id="63842455"/>
<keyword evidence="2" id="KW-1185">Reference proteome</keyword>
<proteinExistence type="predicted"/>
<organism evidence="1 2">
    <name type="scientific">Cryphonectria parasitica (strain ATCC 38755 / EP155)</name>
    <dbReference type="NCBI Taxonomy" id="660469"/>
    <lineage>
        <taxon>Eukaryota</taxon>
        <taxon>Fungi</taxon>
        <taxon>Dikarya</taxon>
        <taxon>Ascomycota</taxon>
        <taxon>Pezizomycotina</taxon>
        <taxon>Sordariomycetes</taxon>
        <taxon>Sordariomycetidae</taxon>
        <taxon>Diaporthales</taxon>
        <taxon>Cryphonectriaceae</taxon>
        <taxon>Cryphonectria-Endothia species complex</taxon>
        <taxon>Cryphonectria</taxon>
    </lineage>
</organism>
<dbReference type="AlphaFoldDB" id="A0A9P4Y745"/>